<organism evidence="1 2">
    <name type="scientific">Colletotrichum spaethianum</name>
    <dbReference type="NCBI Taxonomy" id="700344"/>
    <lineage>
        <taxon>Eukaryota</taxon>
        <taxon>Fungi</taxon>
        <taxon>Dikarya</taxon>
        <taxon>Ascomycota</taxon>
        <taxon>Pezizomycotina</taxon>
        <taxon>Sordariomycetes</taxon>
        <taxon>Hypocreomycetidae</taxon>
        <taxon>Glomerellales</taxon>
        <taxon>Glomerellaceae</taxon>
        <taxon>Colletotrichum</taxon>
        <taxon>Colletotrichum spaethianum species complex</taxon>
    </lineage>
</organism>
<name>A0AA37P7Y1_9PEZI</name>
<dbReference type="RefSeq" id="XP_049128629.1">
    <property type="nucleotide sequence ID" value="XM_049272672.1"/>
</dbReference>
<dbReference type="AlphaFoldDB" id="A0AA37P7Y1"/>
<comment type="caution">
    <text evidence="1">The sequence shown here is derived from an EMBL/GenBank/DDBJ whole genome shotgun (WGS) entry which is preliminary data.</text>
</comment>
<dbReference type="EMBL" id="BQXU01000015">
    <property type="protein sequence ID" value="GKT46279.1"/>
    <property type="molecule type" value="Genomic_DNA"/>
</dbReference>
<dbReference type="GeneID" id="73327262"/>
<accession>A0AA37P7Y1</accession>
<proteinExistence type="predicted"/>
<evidence type="ECO:0000313" key="2">
    <source>
        <dbReference type="Proteomes" id="UP001055115"/>
    </source>
</evidence>
<dbReference type="Proteomes" id="UP001055115">
    <property type="component" value="Unassembled WGS sequence"/>
</dbReference>
<sequence length="249" mass="28053">MQTDLDPRVLQALEGFQKSKITIIEWETPLLSRLGYPLASKLDLIFLIPDDQLQSANNITAASSQRLAYQSDHSPAYLSEFANQGFRYVLGDLMHRFILLPLSWTGIDQDELEVIPTPKHHLPSGTIFTVPLPAFCAAYLRIIIQESSGSRALVKAIADLSSVIAYNMFDMSYSGDYMINPEDDMYDEAIPLPEGGEKGIAKAEKDALEIKIALGRIQEWSFKKDDEWTRDILLRLVSGKLRYEDLPSK</sequence>
<gene>
    <name evidence="1" type="ORF">ColSpa_06460</name>
</gene>
<evidence type="ECO:0000313" key="1">
    <source>
        <dbReference type="EMBL" id="GKT46279.1"/>
    </source>
</evidence>
<protein>
    <submittedName>
        <fullName evidence="1">Uncharacterized protein</fullName>
    </submittedName>
</protein>
<keyword evidence="2" id="KW-1185">Reference proteome</keyword>
<reference evidence="1 2" key="1">
    <citation type="submission" date="2022-03" db="EMBL/GenBank/DDBJ databases">
        <title>Genome data of Colletotrichum spp.</title>
        <authorList>
            <person name="Utami Y.D."/>
            <person name="Hiruma K."/>
        </authorList>
    </citation>
    <scope>NUCLEOTIDE SEQUENCE [LARGE SCALE GENOMIC DNA]</scope>
    <source>
        <strain evidence="1 2">MAFF 239500</strain>
    </source>
</reference>